<dbReference type="Proteomes" id="UP000003136">
    <property type="component" value="Unassembled WGS sequence"/>
</dbReference>
<dbReference type="InterPro" id="IPR025499">
    <property type="entry name" value="KdgF"/>
</dbReference>
<dbReference type="eggNOG" id="COG1917">
    <property type="taxonomic scope" value="Bacteria"/>
</dbReference>
<dbReference type="InterPro" id="IPR013096">
    <property type="entry name" value="Cupin_2"/>
</dbReference>
<evidence type="ECO:0000313" key="3">
    <source>
        <dbReference type="Proteomes" id="UP000003136"/>
    </source>
</evidence>
<dbReference type="Gene3D" id="2.60.120.10">
    <property type="entry name" value="Jelly Rolls"/>
    <property type="match status" value="1"/>
</dbReference>
<dbReference type="Pfam" id="PF07883">
    <property type="entry name" value="Cupin_2"/>
    <property type="match status" value="1"/>
</dbReference>
<dbReference type="HOGENOM" id="CLU_134269_1_1_9"/>
<reference evidence="2 3" key="1">
    <citation type="submission" date="2008-11" db="EMBL/GenBank/DDBJ databases">
        <title>Draft genome sequence of Bacteroides pectinophilus (ATCC 43243).</title>
        <authorList>
            <person name="Sudarsanam P."/>
            <person name="Ley R."/>
            <person name="Guruge J."/>
            <person name="Turnbaugh P.J."/>
            <person name="Mahowald M."/>
            <person name="Liep D."/>
            <person name="Gordon J."/>
        </authorList>
    </citation>
    <scope>NUCLEOTIDE SEQUENCE [LARGE SCALE GENOMIC DNA]</scope>
    <source>
        <strain evidence="2 3">ATCC 43243</strain>
    </source>
</reference>
<dbReference type="PIRSF" id="PIRSF029883">
    <property type="entry name" value="KdgF"/>
    <property type="match status" value="1"/>
</dbReference>
<evidence type="ECO:0000313" key="2">
    <source>
        <dbReference type="EMBL" id="EEC58034.1"/>
    </source>
</evidence>
<dbReference type="InterPro" id="IPR052535">
    <property type="entry name" value="Bacilysin_H2HPP_isomerase"/>
</dbReference>
<dbReference type="PANTHER" id="PTHR40112:SF1">
    <property type="entry name" value="H2HPP ISOMERASE"/>
    <property type="match status" value="1"/>
</dbReference>
<sequence length="108" mass="12083">MFVFNNDVIPTDCEPGVTRKILTHSDELMMCEITFKKGARGNTHSHPHLQITYIAKGSFEFTIDGETRIVKQGDSVYMPSDAVHGVVALEDGILVDVFNPAREDFLKK</sequence>
<feature type="domain" description="Cupin type-2" evidence="1">
    <location>
        <begin position="33"/>
        <end position="92"/>
    </location>
</feature>
<comment type="caution">
    <text evidence="2">The sequence shown here is derived from an EMBL/GenBank/DDBJ whole genome shotgun (WGS) entry which is preliminary data.</text>
</comment>
<gene>
    <name evidence="2" type="ORF">BACPEC_01019</name>
</gene>
<dbReference type="EMBL" id="ABVQ01000035">
    <property type="protein sequence ID" value="EEC58034.1"/>
    <property type="molecule type" value="Genomic_DNA"/>
</dbReference>
<accession>B7AQR2</accession>
<evidence type="ECO:0000259" key="1">
    <source>
        <dbReference type="Pfam" id="PF07883"/>
    </source>
</evidence>
<protein>
    <recommendedName>
        <fullName evidence="1">Cupin type-2 domain-containing protein</fullName>
    </recommendedName>
</protein>
<dbReference type="PANTHER" id="PTHR40112">
    <property type="entry name" value="H2HPP ISOMERASE"/>
    <property type="match status" value="1"/>
</dbReference>
<dbReference type="CDD" id="cd02238">
    <property type="entry name" value="cupin_KdgF"/>
    <property type="match status" value="1"/>
</dbReference>
<keyword evidence="3" id="KW-1185">Reference proteome</keyword>
<name>B7AQR2_9FIRM</name>
<proteinExistence type="predicted"/>
<dbReference type="AlphaFoldDB" id="B7AQR2"/>
<organism evidence="2 3">
    <name type="scientific">[Bacteroides] pectinophilus ATCC 43243</name>
    <dbReference type="NCBI Taxonomy" id="483218"/>
    <lineage>
        <taxon>Bacteria</taxon>
        <taxon>Bacillati</taxon>
        <taxon>Bacillota</taxon>
        <taxon>Clostridia</taxon>
        <taxon>Eubacteriales</taxon>
    </lineage>
</organism>
<dbReference type="InterPro" id="IPR011051">
    <property type="entry name" value="RmlC_Cupin_sf"/>
</dbReference>
<dbReference type="SUPFAM" id="SSF51182">
    <property type="entry name" value="RmlC-like cupins"/>
    <property type="match status" value="1"/>
</dbReference>
<reference evidence="2 3" key="2">
    <citation type="submission" date="2008-11" db="EMBL/GenBank/DDBJ databases">
        <authorList>
            <person name="Fulton L."/>
            <person name="Clifton S."/>
            <person name="Fulton B."/>
            <person name="Xu J."/>
            <person name="Minx P."/>
            <person name="Pepin K.H."/>
            <person name="Johnson M."/>
            <person name="Bhonagiri V."/>
            <person name="Nash W.E."/>
            <person name="Mardis E.R."/>
            <person name="Wilson R.K."/>
        </authorList>
    </citation>
    <scope>NUCLEOTIDE SEQUENCE [LARGE SCALE GENOMIC DNA]</scope>
    <source>
        <strain evidence="2 3">ATCC 43243</strain>
    </source>
</reference>
<dbReference type="InterPro" id="IPR014710">
    <property type="entry name" value="RmlC-like_jellyroll"/>
</dbReference>
<dbReference type="STRING" id="483218.BACPEC_01019"/>